<dbReference type="GO" id="GO:0000930">
    <property type="term" value="C:gamma-tubulin complex"/>
    <property type="evidence" value="ECO:0007669"/>
    <property type="project" value="UniProtKB-ARBA"/>
</dbReference>
<dbReference type="AlphaFoldDB" id="A0A9N8Z0M1"/>
<evidence type="ECO:0000256" key="2">
    <source>
        <dbReference type="ARBA" id="ARBA00010337"/>
    </source>
</evidence>
<name>A0A9N8Z0M1_9GLOM</name>
<dbReference type="InterPro" id="IPR041470">
    <property type="entry name" value="GCP_N"/>
</dbReference>
<comment type="subcellular location">
    <subcellularLocation>
        <location evidence="1">Cytoplasm</location>
        <location evidence="1">Cytoskeleton</location>
    </subcellularLocation>
</comment>
<evidence type="ECO:0000256" key="5">
    <source>
        <dbReference type="ARBA" id="ARBA00023212"/>
    </source>
</evidence>
<evidence type="ECO:0000313" key="9">
    <source>
        <dbReference type="Proteomes" id="UP000789572"/>
    </source>
</evidence>
<dbReference type="GO" id="GO:0000278">
    <property type="term" value="P:mitotic cell cycle"/>
    <property type="evidence" value="ECO:0007669"/>
    <property type="project" value="TreeGrafter"/>
</dbReference>
<dbReference type="FunFam" id="1.20.120.1900:FF:000003">
    <property type="entry name" value="Gamma-tubulin complex component"/>
    <property type="match status" value="1"/>
</dbReference>
<protein>
    <submittedName>
        <fullName evidence="8">6398_t:CDS:1</fullName>
    </submittedName>
</protein>
<reference evidence="8" key="1">
    <citation type="submission" date="2021-06" db="EMBL/GenBank/DDBJ databases">
        <authorList>
            <person name="Kallberg Y."/>
            <person name="Tangrot J."/>
            <person name="Rosling A."/>
        </authorList>
    </citation>
    <scope>NUCLEOTIDE SEQUENCE</scope>
    <source>
        <strain evidence="8">IA702</strain>
    </source>
</reference>
<comment type="caution">
    <text evidence="8">The sequence shown here is derived from an EMBL/GenBank/DDBJ whole genome shotgun (WGS) entry which is preliminary data.</text>
</comment>
<dbReference type="PANTHER" id="PTHR19302:SF14">
    <property type="entry name" value="GAMMA-TUBULIN COMPLEX COMPONENT 3"/>
    <property type="match status" value="1"/>
</dbReference>
<dbReference type="GO" id="GO:0000922">
    <property type="term" value="C:spindle pole"/>
    <property type="evidence" value="ECO:0007669"/>
    <property type="project" value="InterPro"/>
</dbReference>
<organism evidence="8 9">
    <name type="scientific">Paraglomus occultum</name>
    <dbReference type="NCBI Taxonomy" id="144539"/>
    <lineage>
        <taxon>Eukaryota</taxon>
        <taxon>Fungi</taxon>
        <taxon>Fungi incertae sedis</taxon>
        <taxon>Mucoromycota</taxon>
        <taxon>Glomeromycotina</taxon>
        <taxon>Glomeromycetes</taxon>
        <taxon>Paraglomerales</taxon>
        <taxon>Paraglomeraceae</taxon>
        <taxon>Paraglomus</taxon>
    </lineage>
</organism>
<dbReference type="GO" id="GO:0051011">
    <property type="term" value="F:microtubule minus-end binding"/>
    <property type="evidence" value="ECO:0007669"/>
    <property type="project" value="TreeGrafter"/>
</dbReference>
<accession>A0A9N8Z0M1</accession>
<dbReference type="GO" id="GO:0007020">
    <property type="term" value="P:microtubule nucleation"/>
    <property type="evidence" value="ECO:0007669"/>
    <property type="project" value="InterPro"/>
</dbReference>
<keyword evidence="4" id="KW-0493">Microtubule</keyword>
<keyword evidence="5" id="KW-0206">Cytoskeleton</keyword>
<dbReference type="GO" id="GO:0005874">
    <property type="term" value="C:microtubule"/>
    <property type="evidence" value="ECO:0007669"/>
    <property type="project" value="UniProtKB-KW"/>
</dbReference>
<dbReference type="Proteomes" id="UP000789572">
    <property type="component" value="Unassembled WGS sequence"/>
</dbReference>
<dbReference type="GO" id="GO:0043015">
    <property type="term" value="F:gamma-tubulin binding"/>
    <property type="evidence" value="ECO:0007669"/>
    <property type="project" value="InterPro"/>
</dbReference>
<evidence type="ECO:0000256" key="1">
    <source>
        <dbReference type="ARBA" id="ARBA00004245"/>
    </source>
</evidence>
<dbReference type="GO" id="GO:0051225">
    <property type="term" value="P:spindle assembly"/>
    <property type="evidence" value="ECO:0007669"/>
    <property type="project" value="TreeGrafter"/>
</dbReference>
<proteinExistence type="inferred from homology"/>
<feature type="domain" description="Gamma tubulin complex component protein N-terminal" evidence="7">
    <location>
        <begin position="164"/>
        <end position="456"/>
    </location>
</feature>
<dbReference type="GO" id="GO:0051321">
    <property type="term" value="P:meiotic cell cycle"/>
    <property type="evidence" value="ECO:0007669"/>
    <property type="project" value="TreeGrafter"/>
</dbReference>
<dbReference type="Gene3D" id="1.20.120.1900">
    <property type="entry name" value="Gamma-tubulin complex, C-terminal domain"/>
    <property type="match status" value="1"/>
</dbReference>
<dbReference type="Pfam" id="PF04130">
    <property type="entry name" value="GCP_C_terminal"/>
    <property type="match status" value="1"/>
</dbReference>
<evidence type="ECO:0000259" key="6">
    <source>
        <dbReference type="Pfam" id="PF04130"/>
    </source>
</evidence>
<dbReference type="EMBL" id="CAJVPJ010000037">
    <property type="protein sequence ID" value="CAG8462995.1"/>
    <property type="molecule type" value="Genomic_DNA"/>
</dbReference>
<dbReference type="InterPro" id="IPR040457">
    <property type="entry name" value="GCP_C"/>
</dbReference>
<keyword evidence="3" id="KW-0963">Cytoplasm</keyword>
<feature type="domain" description="Gamma tubulin complex component C-terminal" evidence="6">
    <location>
        <begin position="459"/>
        <end position="775"/>
    </location>
</feature>
<dbReference type="PANTHER" id="PTHR19302">
    <property type="entry name" value="GAMMA TUBULIN COMPLEX PROTEIN"/>
    <property type="match status" value="1"/>
</dbReference>
<sequence length="780" mass="89849">MDLFVDSRMTPSVISDEAHISDLITKKLMRENKSSTKALRFATLFNKLQAQTILKRKWAVLYFLMSVSEQSNDGDASKLATTLFDQTFSHRGLESISHETGKVTETQNTFISNVNPTSIQETIKEPVYMQEDEQYYDLPPRVVLQKKVAEAENTMYEISEALLLRDIVFVFQGIDGQYIKFDKTTGSYLVDSKIGVQRSTRELISRLSEMGCLYRKVHAFVNDSIDDISIGLVGQAFCSALQRELTEYYKLMAILESQITKEVDTNLSTQSIPLSLKRMLVSINESAEKLRLMAVLVDGCARQKGGALVSYIYMHTNHGDPFRHEFVEHILEEVSKPFYEMLQSWIYEGELEDPFEEFFVGCDQTVEEEDLWQHKYFMRTDMQPSFISPLLAKKIFSIGKSLNFIRYSCHDNDLVTGKGKSTKSVLKYGDVIALEHSIDATYTKTSKRLLDILFTKYKLMEHLAALKRYLLLGQGDFVQYLMDQLGSGLSKPANTLHRHNLTGTLEAAIRASNAQYEDQDILQRLDVRLANISAGDVGWDVFSLDYHVDSPINTIFTPPAMILYTELFRFLWRLKRVEHDLSAAWRRQMTCARTLAQIPEMEKDINNSRLVCSEMIHFVYQLQYYLLFEVVGCSWDVLETDINKKSGDLDSLIEMHNRYLNDITTKGFLRTSDQDYLPSVLKIIGFILQYKNVLDELYNFVVKELMRREHSNIQPSRKGKSEREAREAFLPIQRKLGEVASSFKGELVNLLAELANHKDTDFRFLSVRLDFNEFYSAQKK</sequence>
<comment type="similarity">
    <text evidence="2">Belongs to the TUBGCP family.</text>
</comment>
<dbReference type="InterPro" id="IPR042241">
    <property type="entry name" value="GCP_C_sf"/>
</dbReference>
<dbReference type="GO" id="GO:0031122">
    <property type="term" value="P:cytoplasmic microtubule organization"/>
    <property type="evidence" value="ECO:0007669"/>
    <property type="project" value="TreeGrafter"/>
</dbReference>
<evidence type="ECO:0000259" key="7">
    <source>
        <dbReference type="Pfam" id="PF17681"/>
    </source>
</evidence>
<dbReference type="InterPro" id="IPR007259">
    <property type="entry name" value="GCP"/>
</dbReference>
<keyword evidence="9" id="KW-1185">Reference proteome</keyword>
<dbReference type="Pfam" id="PF17681">
    <property type="entry name" value="GCP_N_terminal"/>
    <property type="match status" value="1"/>
</dbReference>
<gene>
    <name evidence="8" type="ORF">POCULU_LOCUS656</name>
</gene>
<evidence type="ECO:0000256" key="4">
    <source>
        <dbReference type="ARBA" id="ARBA00022701"/>
    </source>
</evidence>
<dbReference type="GO" id="GO:0005816">
    <property type="term" value="C:spindle pole body"/>
    <property type="evidence" value="ECO:0007669"/>
    <property type="project" value="UniProtKB-ARBA"/>
</dbReference>
<evidence type="ECO:0000313" key="8">
    <source>
        <dbReference type="EMBL" id="CAG8462995.1"/>
    </source>
</evidence>
<dbReference type="OrthoDB" id="5860513at2759"/>
<evidence type="ECO:0000256" key="3">
    <source>
        <dbReference type="ARBA" id="ARBA00022490"/>
    </source>
</evidence>